<dbReference type="AlphaFoldDB" id="A0A1F5E731"/>
<comment type="function">
    <text evidence="4">Peptide chain release factor 2 directs the termination of translation in response to the peptide chain termination codons UGA and UAA.</text>
</comment>
<dbReference type="Proteomes" id="UP000178583">
    <property type="component" value="Unassembled WGS sequence"/>
</dbReference>
<reference evidence="7 8" key="1">
    <citation type="journal article" date="2016" name="Nat. Commun.">
        <title>Thousands of microbial genomes shed light on interconnected biogeochemical processes in an aquifer system.</title>
        <authorList>
            <person name="Anantharaman K."/>
            <person name="Brown C.T."/>
            <person name="Hug L.A."/>
            <person name="Sharon I."/>
            <person name="Castelle C.J."/>
            <person name="Probst A.J."/>
            <person name="Thomas B.C."/>
            <person name="Singh A."/>
            <person name="Wilkins M.J."/>
            <person name="Karaoz U."/>
            <person name="Brodie E.L."/>
            <person name="Williams K.H."/>
            <person name="Hubbard S.S."/>
            <person name="Banfield J.F."/>
        </authorList>
    </citation>
    <scope>NUCLEOTIDE SEQUENCE [LARGE SCALE GENOMIC DNA]</scope>
</reference>
<protein>
    <recommendedName>
        <fullName evidence="4 5">Peptide chain release factor 2</fullName>
        <shortName evidence="4">RF-2</shortName>
    </recommendedName>
</protein>
<dbReference type="Gene3D" id="3.30.70.1660">
    <property type="match status" value="1"/>
</dbReference>
<sequence>MNIQTRIEDLRSALKIDEKKGRVKRIEEEMGSPDFWLGDGANVVASELKNLKDEIKQFDDIYELSEIASEEEMEGLEPEVVVLEKLTRFGGKYDQNSAIVNFYAGAGGDDAQDWTEMLLAMYIKWAERSGLVAKVVDSSKGSIAGIKNAILIVDGQYAYGKLKGENGVHRLVRQSPFNAKSLRQTSFALVEVLPKIEDRSKDIVLEEKDLKIDTYRSSGHGGQSVNTTDSAVRITHIPTGIVVTCQNEKSQLQNKQFAMSVLKSRLAALLLLQHKEKISELRGESPEPEWGSQIRSYVLHPYKLVKDHRTNFESKNPDDVLTGNLDGFIEAELKWMVESN</sequence>
<proteinExistence type="inferred from homology"/>
<comment type="subcellular location">
    <subcellularLocation>
        <location evidence="4">Cytoplasm</location>
    </subcellularLocation>
</comment>
<dbReference type="SUPFAM" id="SSF75620">
    <property type="entry name" value="Release factor"/>
    <property type="match status" value="1"/>
</dbReference>
<evidence type="ECO:0000256" key="2">
    <source>
        <dbReference type="ARBA" id="ARBA00022481"/>
    </source>
</evidence>
<dbReference type="PROSITE" id="PS00745">
    <property type="entry name" value="RF_PROK_I"/>
    <property type="match status" value="1"/>
</dbReference>
<gene>
    <name evidence="4" type="primary">prfB</name>
    <name evidence="7" type="ORF">A2215_01860</name>
</gene>
<dbReference type="FunFam" id="3.30.160.20:FF:000004">
    <property type="entry name" value="Peptide chain release factor 1"/>
    <property type="match status" value="1"/>
</dbReference>
<keyword evidence="2 4" id="KW-0488">Methylation</keyword>
<dbReference type="InterPro" id="IPR045853">
    <property type="entry name" value="Pep_chain_release_fac_I_sf"/>
</dbReference>
<feature type="modified residue" description="N5-methylglutamine" evidence="4">
    <location>
        <position position="223"/>
    </location>
</feature>
<dbReference type="NCBIfam" id="TIGR00020">
    <property type="entry name" value="prfB"/>
    <property type="match status" value="1"/>
</dbReference>
<dbReference type="EMBL" id="MEZY01000038">
    <property type="protein sequence ID" value="OGD63183.1"/>
    <property type="molecule type" value="Genomic_DNA"/>
</dbReference>
<evidence type="ECO:0000256" key="3">
    <source>
        <dbReference type="ARBA" id="ARBA00022917"/>
    </source>
</evidence>
<comment type="similarity">
    <text evidence="1 4">Belongs to the prokaryotic/mitochondrial release factor family.</text>
</comment>
<dbReference type="Pfam" id="PF00472">
    <property type="entry name" value="RF-1"/>
    <property type="match status" value="1"/>
</dbReference>
<dbReference type="InterPro" id="IPR004374">
    <property type="entry name" value="PrfB"/>
</dbReference>
<dbReference type="PANTHER" id="PTHR43116">
    <property type="entry name" value="PEPTIDE CHAIN RELEASE FACTOR 2"/>
    <property type="match status" value="1"/>
</dbReference>
<dbReference type="GO" id="GO:0005737">
    <property type="term" value="C:cytoplasm"/>
    <property type="evidence" value="ECO:0007669"/>
    <property type="project" value="UniProtKB-SubCell"/>
</dbReference>
<evidence type="ECO:0000313" key="8">
    <source>
        <dbReference type="Proteomes" id="UP000178583"/>
    </source>
</evidence>
<organism evidence="7 8">
    <name type="scientific">Candidatus Berkelbacteria bacterium RIFOXYA2_FULL_43_10</name>
    <dbReference type="NCBI Taxonomy" id="1797472"/>
    <lineage>
        <taxon>Bacteria</taxon>
        <taxon>Candidatus Berkelbacteria</taxon>
    </lineage>
</organism>
<evidence type="ECO:0000256" key="5">
    <source>
        <dbReference type="NCBIfam" id="TIGR00020"/>
    </source>
</evidence>
<keyword evidence="4" id="KW-0963">Cytoplasm</keyword>
<feature type="domain" description="Prokaryotic-type class I peptide chain release factors" evidence="6">
    <location>
        <begin position="216"/>
        <end position="232"/>
    </location>
</feature>
<keyword evidence="3 4" id="KW-0648">Protein biosynthesis</keyword>
<dbReference type="GO" id="GO:0016149">
    <property type="term" value="F:translation release factor activity, codon specific"/>
    <property type="evidence" value="ECO:0007669"/>
    <property type="project" value="UniProtKB-UniRule"/>
</dbReference>
<dbReference type="InterPro" id="IPR005139">
    <property type="entry name" value="PCRF"/>
</dbReference>
<evidence type="ECO:0000256" key="1">
    <source>
        <dbReference type="ARBA" id="ARBA00010835"/>
    </source>
</evidence>
<dbReference type="Pfam" id="PF03462">
    <property type="entry name" value="PCRF"/>
    <property type="match status" value="1"/>
</dbReference>
<dbReference type="InterPro" id="IPR000352">
    <property type="entry name" value="Pep_chain_release_fac_I"/>
</dbReference>
<dbReference type="Gene3D" id="3.30.160.20">
    <property type="match status" value="1"/>
</dbReference>
<dbReference type="PANTHER" id="PTHR43116:SF3">
    <property type="entry name" value="CLASS I PEPTIDE CHAIN RELEASE FACTOR"/>
    <property type="match status" value="1"/>
</dbReference>
<evidence type="ECO:0000259" key="6">
    <source>
        <dbReference type="PROSITE" id="PS00745"/>
    </source>
</evidence>
<evidence type="ECO:0000313" key="7">
    <source>
        <dbReference type="EMBL" id="OGD63183.1"/>
    </source>
</evidence>
<dbReference type="HAMAP" id="MF_00094">
    <property type="entry name" value="Rel_fac_2"/>
    <property type="match status" value="1"/>
</dbReference>
<dbReference type="Gene3D" id="1.20.58.410">
    <property type="entry name" value="Release factor"/>
    <property type="match status" value="1"/>
</dbReference>
<comment type="caution">
    <text evidence="7">The sequence shown here is derived from an EMBL/GenBank/DDBJ whole genome shotgun (WGS) entry which is preliminary data.</text>
</comment>
<dbReference type="STRING" id="1797472.A2215_01860"/>
<name>A0A1F5E731_9BACT</name>
<evidence type="ECO:0000256" key="4">
    <source>
        <dbReference type="HAMAP-Rule" id="MF_00094"/>
    </source>
</evidence>
<comment type="PTM">
    <text evidence="4">Methylated by PrmC. Methylation increases the termination efficiency of RF2.</text>
</comment>
<accession>A0A1F5E731</accession>
<dbReference type="SMART" id="SM00937">
    <property type="entry name" value="PCRF"/>
    <property type="match status" value="1"/>
</dbReference>